<gene>
    <name evidence="1" type="ORF">CQW23_19178</name>
</gene>
<dbReference type="Proteomes" id="UP000224567">
    <property type="component" value="Unassembled WGS sequence"/>
</dbReference>
<organism evidence="1 2">
    <name type="scientific">Capsicum baccatum</name>
    <name type="common">Peruvian pepper</name>
    <dbReference type="NCBI Taxonomy" id="33114"/>
    <lineage>
        <taxon>Eukaryota</taxon>
        <taxon>Viridiplantae</taxon>
        <taxon>Streptophyta</taxon>
        <taxon>Embryophyta</taxon>
        <taxon>Tracheophyta</taxon>
        <taxon>Spermatophyta</taxon>
        <taxon>Magnoliopsida</taxon>
        <taxon>eudicotyledons</taxon>
        <taxon>Gunneridae</taxon>
        <taxon>Pentapetalae</taxon>
        <taxon>asterids</taxon>
        <taxon>lamiids</taxon>
        <taxon>Solanales</taxon>
        <taxon>Solanaceae</taxon>
        <taxon>Solanoideae</taxon>
        <taxon>Capsiceae</taxon>
        <taxon>Capsicum</taxon>
    </lineage>
</organism>
<dbReference type="PANTHER" id="PTHR38146:SF8">
    <property type="entry name" value="TIFY DOMAIN-CONTAINING PROTEIN"/>
    <property type="match status" value="1"/>
</dbReference>
<accession>A0A2G2W540</accession>
<dbReference type="EMBL" id="MLFT02000008">
    <property type="protein sequence ID" value="PHT40324.1"/>
    <property type="molecule type" value="Genomic_DNA"/>
</dbReference>
<protein>
    <submittedName>
        <fullName evidence="1">Uncharacterized protein</fullName>
    </submittedName>
</protein>
<sequence length="184" mass="20485">MGSDGELKKPPIVTLRPIIPDNACILCITATTGIGLADVYSPDNKIPHYCLSLESGPCLSPSVADQPLGPATDHLLSKIFPHQLANLTRAPHRVDSSFCSSVYGVLPVVSNCCSPPKRRAYSKENPVLLGREYLNWLFAIQEFFIRAYSKENPVLLGREYLNWLFAVQEFFIRQFIPSIHSVLI</sequence>
<evidence type="ECO:0000313" key="1">
    <source>
        <dbReference type="EMBL" id="PHT40324.1"/>
    </source>
</evidence>
<proteinExistence type="predicted"/>
<name>A0A2G2W540_CAPBA</name>
<comment type="caution">
    <text evidence="1">The sequence shown here is derived from an EMBL/GenBank/DDBJ whole genome shotgun (WGS) entry which is preliminary data.</text>
</comment>
<reference evidence="1 2" key="1">
    <citation type="journal article" date="2017" name="Genome Biol.">
        <title>New reference genome sequences of hot pepper reveal the massive evolution of plant disease-resistance genes by retroduplication.</title>
        <authorList>
            <person name="Kim S."/>
            <person name="Park J."/>
            <person name="Yeom S.I."/>
            <person name="Kim Y.M."/>
            <person name="Seo E."/>
            <person name="Kim K.T."/>
            <person name="Kim M.S."/>
            <person name="Lee J.M."/>
            <person name="Cheong K."/>
            <person name="Shin H.S."/>
            <person name="Kim S.B."/>
            <person name="Han K."/>
            <person name="Lee J."/>
            <person name="Park M."/>
            <person name="Lee H.A."/>
            <person name="Lee H.Y."/>
            <person name="Lee Y."/>
            <person name="Oh S."/>
            <person name="Lee J.H."/>
            <person name="Choi E."/>
            <person name="Choi E."/>
            <person name="Lee S.E."/>
            <person name="Jeon J."/>
            <person name="Kim H."/>
            <person name="Choi G."/>
            <person name="Song H."/>
            <person name="Lee J."/>
            <person name="Lee S.C."/>
            <person name="Kwon J.K."/>
            <person name="Lee H.Y."/>
            <person name="Koo N."/>
            <person name="Hong Y."/>
            <person name="Kim R.W."/>
            <person name="Kang W.H."/>
            <person name="Huh J.H."/>
            <person name="Kang B.C."/>
            <person name="Yang T.J."/>
            <person name="Lee Y.H."/>
            <person name="Bennetzen J.L."/>
            <person name="Choi D."/>
        </authorList>
    </citation>
    <scope>NUCLEOTIDE SEQUENCE [LARGE SCALE GENOMIC DNA]</scope>
    <source>
        <strain evidence="2">cv. PBC81</strain>
    </source>
</reference>
<reference evidence="2" key="2">
    <citation type="journal article" date="2017" name="J. Anim. Genet.">
        <title>Multiple reference genome sequences of hot pepper reveal the massive evolution of plant disease resistance genes by retroduplication.</title>
        <authorList>
            <person name="Kim S."/>
            <person name="Park J."/>
            <person name="Yeom S.-I."/>
            <person name="Kim Y.-M."/>
            <person name="Seo E."/>
            <person name="Kim K.-T."/>
            <person name="Kim M.-S."/>
            <person name="Lee J.M."/>
            <person name="Cheong K."/>
            <person name="Shin H.-S."/>
            <person name="Kim S.-B."/>
            <person name="Han K."/>
            <person name="Lee J."/>
            <person name="Park M."/>
            <person name="Lee H.-A."/>
            <person name="Lee H.-Y."/>
            <person name="Lee Y."/>
            <person name="Oh S."/>
            <person name="Lee J.H."/>
            <person name="Choi E."/>
            <person name="Choi E."/>
            <person name="Lee S.E."/>
            <person name="Jeon J."/>
            <person name="Kim H."/>
            <person name="Choi G."/>
            <person name="Song H."/>
            <person name="Lee J."/>
            <person name="Lee S.-C."/>
            <person name="Kwon J.-K."/>
            <person name="Lee H.-Y."/>
            <person name="Koo N."/>
            <person name="Hong Y."/>
            <person name="Kim R.W."/>
            <person name="Kang W.-H."/>
            <person name="Huh J.H."/>
            <person name="Kang B.-C."/>
            <person name="Yang T.-J."/>
            <person name="Lee Y.-H."/>
            <person name="Bennetzen J.L."/>
            <person name="Choi D."/>
        </authorList>
    </citation>
    <scope>NUCLEOTIDE SEQUENCE [LARGE SCALE GENOMIC DNA]</scope>
    <source>
        <strain evidence="2">cv. PBC81</strain>
    </source>
</reference>
<keyword evidence="2" id="KW-1185">Reference proteome</keyword>
<dbReference type="PANTHER" id="PTHR38146">
    <property type="entry name" value="30S RIBOSOMAL PROTEIN S12, CHLOROPLASTIC"/>
    <property type="match status" value="1"/>
</dbReference>
<dbReference type="OrthoDB" id="1402276at2759"/>
<dbReference type="AlphaFoldDB" id="A0A2G2W540"/>
<evidence type="ECO:0000313" key="2">
    <source>
        <dbReference type="Proteomes" id="UP000224567"/>
    </source>
</evidence>